<dbReference type="Proteomes" id="UP000260823">
    <property type="component" value="Unassembled WGS sequence"/>
</dbReference>
<name>A0A3E2NW36_9SPHI</name>
<organism evidence="4 5">
    <name type="scientific">Mucilaginibacter terrenus</name>
    <dbReference type="NCBI Taxonomy" id="2482727"/>
    <lineage>
        <taxon>Bacteria</taxon>
        <taxon>Pseudomonadati</taxon>
        <taxon>Bacteroidota</taxon>
        <taxon>Sphingobacteriia</taxon>
        <taxon>Sphingobacteriales</taxon>
        <taxon>Sphingobacteriaceae</taxon>
        <taxon>Mucilaginibacter</taxon>
    </lineage>
</organism>
<evidence type="ECO:0000313" key="4">
    <source>
        <dbReference type="EMBL" id="RFZ85228.1"/>
    </source>
</evidence>
<keyword evidence="5" id="KW-1185">Reference proteome</keyword>
<dbReference type="Gene3D" id="2.40.160.50">
    <property type="entry name" value="membrane protein fhac: a member of the omp85/tpsb transporter family"/>
    <property type="match status" value="1"/>
</dbReference>
<reference evidence="4 5" key="1">
    <citation type="submission" date="2018-08" db="EMBL/GenBank/DDBJ databases">
        <title>Mucilaginibacter terrae sp. nov., isolated from manganese diggings.</title>
        <authorList>
            <person name="Huang Y."/>
            <person name="Zhou Z."/>
        </authorList>
    </citation>
    <scope>NUCLEOTIDE SEQUENCE [LARGE SCALE GENOMIC DNA]</scope>
    <source>
        <strain evidence="4 5">ZH6</strain>
    </source>
</reference>
<comment type="caution">
    <text evidence="4">The sequence shown here is derived from an EMBL/GenBank/DDBJ whole genome shotgun (WGS) entry which is preliminary data.</text>
</comment>
<evidence type="ECO:0000256" key="1">
    <source>
        <dbReference type="ARBA" id="ARBA00004370"/>
    </source>
</evidence>
<dbReference type="EMBL" id="QWDE01000001">
    <property type="protein sequence ID" value="RFZ85228.1"/>
    <property type="molecule type" value="Genomic_DNA"/>
</dbReference>
<comment type="subcellular location">
    <subcellularLocation>
        <location evidence="1">Membrane</location>
    </subcellularLocation>
</comment>
<dbReference type="GO" id="GO:0019867">
    <property type="term" value="C:outer membrane"/>
    <property type="evidence" value="ECO:0007669"/>
    <property type="project" value="InterPro"/>
</dbReference>
<keyword evidence="2" id="KW-0472">Membrane</keyword>
<dbReference type="OrthoDB" id="333971at2"/>
<dbReference type="RefSeq" id="WP_117382128.1">
    <property type="nucleotide sequence ID" value="NZ_QWDE01000001.1"/>
</dbReference>
<evidence type="ECO:0000313" key="5">
    <source>
        <dbReference type="Proteomes" id="UP000260823"/>
    </source>
</evidence>
<evidence type="ECO:0000256" key="2">
    <source>
        <dbReference type="ARBA" id="ARBA00023136"/>
    </source>
</evidence>
<sequence length="844" mass="95507">MKTLLIYILIVLIFCSYAFGQSRDSVKVRVHPSYDNVSKVHRWLFGENYRKEWAEEVNLPVLKLSLLHGGMRPIKEGGGMQSKSLRLVDSSGKEWVLRSVEKSPEKLVPEELRQTFTVDWLDDALSGQHPFSALIVPPIAEAAGVAHANPIIGIIADDPQLGSYRKIFAGTVCLLEEREPLGKSVNTEKMLFNLIQGNSGQLDGIAFIKARMLDILTGDWDRHEDQWRWAEQRNGNLKQYVAVPRDRDQVFHLSQGIFPEVASLPFVNPVLGDFATDGTTAKYLIFKSRFLNMLPDFQISHDNWMKLAHGFVKAETDSVLEASLQRLPSETYLLRHDELLKTLKYRRDHIPQIMDEYYRFIYRIVDLRLTNQDEKININRSGDGGLKVSVLKRQLTEKNNKIWKMDYHPSITTELRIYLQGGNDTVFVHNGNSPIQIRIIGGDGKKIYNHSGSNKINVYDIPQASYQKSRLINFNGSTDSLNTKFVQTNLYNIWMPLATANINADDGFLLGLGFNYRKNDGFRKFPYTSSQQVMLTHSFATDAFRIRYSGDWIKALGKADIMLQASADAPDNTMNYFGYGNSSILNKTGDYHHFYRARFDLYRFEPGLRWHLGKGSTIYTGAAFQFYHFDTKGNQDRIIADPSLVGSYDSLTTGKDKAHIGGVLRLTVDRRSNKLLPDAGFYLDITFLANKGLNSYSAGYTQFRPEFTIYQKLDKKARIVLSDRIGGGLSTGQPAFYQSMFLGGQGNLLGFLQNRFSGRHMLYNNLQARLKLCNIAGYILPGQLGVSGFYDTGRVWPSSGGNNGWHHGTGGGLYFMPAGLTVIQLLAGHSDEGWYPYISFSFRI</sequence>
<feature type="domain" description="Bacterial surface antigen (D15)" evidence="3">
    <location>
        <begin position="597"/>
        <end position="809"/>
    </location>
</feature>
<evidence type="ECO:0000259" key="3">
    <source>
        <dbReference type="Pfam" id="PF01103"/>
    </source>
</evidence>
<gene>
    <name evidence="4" type="ORF">DYU05_06410</name>
</gene>
<protein>
    <recommendedName>
        <fullName evidence="3">Bacterial surface antigen (D15) domain-containing protein</fullName>
    </recommendedName>
</protein>
<dbReference type="InterPro" id="IPR000184">
    <property type="entry name" value="Bac_surfAg_D15"/>
</dbReference>
<accession>A0A3E2NW36</accession>
<dbReference type="Pfam" id="PF01103">
    <property type="entry name" value="Omp85"/>
    <property type="match status" value="1"/>
</dbReference>
<proteinExistence type="predicted"/>
<dbReference type="AlphaFoldDB" id="A0A3E2NW36"/>